<evidence type="ECO:0000259" key="1">
    <source>
        <dbReference type="Pfam" id="PF13304"/>
    </source>
</evidence>
<gene>
    <name evidence="2" type="ORF">F7D62_10290</name>
</gene>
<dbReference type="Proteomes" id="UP000390763">
    <property type="component" value="Unassembled WGS sequence"/>
</dbReference>
<accession>A0AB35ZG75</accession>
<dbReference type="Pfam" id="PF13304">
    <property type="entry name" value="AAA_21"/>
    <property type="match status" value="1"/>
</dbReference>
<sequence length="408" mass="47438">MTSGGYKASFISYICNQITNIEVKMVLEIRLSNMFSFRDEVTLDLQAAKIQTKKARELEGNLFSVDGEQMLKSVALFGANASGKSNVIKAIRACVNMVRSSHNYNVDTRFAISPFKFEDYANKPSSFYIRFLLNGVEYEYSFSFIHDEIITETLYYYPNGRKSLVFRRDESRGTEKKDIYEFKTVIKRPFDVADNTSKKTLYISRASQMDREIAQKIFLFFCNDIVLDYQVANIDSLDNLFKERKEQMLEVLRTADSDIIDFKIQNNAITTFHRTNPSVAFDFETEESEGTKTLFRMMVRMIGIIHEGKMLLVDEIDNSLHTQLVEFVIGMFNHSNHAQLIYTIHNTHLLNTDFQRRDQVYFVNKREDGSSDLYSLFDFKDFRDTLDMEKAYLQGRFDAIPTISNLTI</sequence>
<proteinExistence type="predicted"/>
<organism evidence="2 3">
    <name type="scientific">Segatella copri</name>
    <dbReference type="NCBI Taxonomy" id="165179"/>
    <lineage>
        <taxon>Bacteria</taxon>
        <taxon>Pseudomonadati</taxon>
        <taxon>Bacteroidota</taxon>
        <taxon>Bacteroidia</taxon>
        <taxon>Bacteroidales</taxon>
        <taxon>Prevotellaceae</taxon>
        <taxon>Segatella</taxon>
    </lineage>
</organism>
<name>A0AB35ZG75_9BACT</name>
<dbReference type="InterPro" id="IPR003959">
    <property type="entry name" value="ATPase_AAA_core"/>
</dbReference>
<dbReference type="Gene3D" id="3.40.50.300">
    <property type="entry name" value="P-loop containing nucleotide triphosphate hydrolases"/>
    <property type="match status" value="1"/>
</dbReference>
<comment type="caution">
    <text evidence="2">The sequence shown here is derived from an EMBL/GenBank/DDBJ whole genome shotgun (WGS) entry which is preliminary data.</text>
</comment>
<protein>
    <submittedName>
        <fullName evidence="2">ATP-binding protein</fullName>
    </submittedName>
</protein>
<keyword evidence="2" id="KW-0067">ATP-binding</keyword>
<dbReference type="GO" id="GO:0005524">
    <property type="term" value="F:ATP binding"/>
    <property type="evidence" value="ECO:0007669"/>
    <property type="project" value="UniProtKB-KW"/>
</dbReference>
<dbReference type="AlphaFoldDB" id="A0AB35ZG75"/>
<dbReference type="PANTHER" id="PTHR40396:SF1">
    <property type="entry name" value="ATPASE AAA-TYPE CORE DOMAIN-CONTAINING PROTEIN"/>
    <property type="match status" value="1"/>
</dbReference>
<reference evidence="3" key="1">
    <citation type="submission" date="2019-09" db="EMBL/GenBank/DDBJ databases">
        <title>Distinct polysaccharide growth profiles of human intestinal Prevotella copri isolates.</title>
        <authorList>
            <person name="Fehlner-Peach H."/>
            <person name="Magnabosco C."/>
            <person name="Raghavan V."/>
            <person name="Scher J.U."/>
            <person name="Tett A."/>
            <person name="Cox L.M."/>
            <person name="Gottsegen C."/>
            <person name="Watters A."/>
            <person name="Wiltshire- Gordon J.D."/>
            <person name="Segata N."/>
            <person name="Bonneau R."/>
            <person name="Littman D.R."/>
        </authorList>
    </citation>
    <scope>NUCLEOTIDE SEQUENCE [LARGE SCALE GENOMIC DNA]</scope>
    <source>
        <strain evidence="3">iAK279</strain>
    </source>
</reference>
<dbReference type="SUPFAM" id="SSF52540">
    <property type="entry name" value="P-loop containing nucleoside triphosphate hydrolases"/>
    <property type="match status" value="1"/>
</dbReference>
<evidence type="ECO:0000313" key="2">
    <source>
        <dbReference type="EMBL" id="MQO04486.1"/>
    </source>
</evidence>
<feature type="domain" description="ATPase AAA-type core" evidence="1">
    <location>
        <begin position="74"/>
        <end position="351"/>
    </location>
</feature>
<evidence type="ECO:0000313" key="3">
    <source>
        <dbReference type="Proteomes" id="UP000390763"/>
    </source>
</evidence>
<dbReference type="PANTHER" id="PTHR40396">
    <property type="entry name" value="ATPASE-LIKE PROTEIN"/>
    <property type="match status" value="1"/>
</dbReference>
<keyword evidence="2" id="KW-0547">Nucleotide-binding</keyword>
<dbReference type="GO" id="GO:0016887">
    <property type="term" value="F:ATP hydrolysis activity"/>
    <property type="evidence" value="ECO:0007669"/>
    <property type="project" value="InterPro"/>
</dbReference>
<dbReference type="EMBL" id="VZBT01000080">
    <property type="protein sequence ID" value="MQO04486.1"/>
    <property type="molecule type" value="Genomic_DNA"/>
</dbReference>
<dbReference type="InterPro" id="IPR027417">
    <property type="entry name" value="P-loop_NTPase"/>
</dbReference>